<feature type="site" description="Important for substrate specificity" evidence="3">
    <location>
        <position position="73"/>
    </location>
</feature>
<dbReference type="OMA" id="VIGCDSV"/>
<dbReference type="GO" id="GO:0005737">
    <property type="term" value="C:cytoplasm"/>
    <property type="evidence" value="ECO:0007669"/>
    <property type="project" value="UniProtKB-SubCell"/>
</dbReference>
<comment type="subcellular location">
    <subcellularLocation>
        <location evidence="3">Cytoplasm</location>
    </subcellularLocation>
</comment>
<accession>A0A7C2ZAC1</accession>
<keyword evidence="3" id="KW-0963">Cytoplasm</keyword>
<dbReference type="EMBL" id="DSFH01000024">
    <property type="protein sequence ID" value="HEW63709.1"/>
    <property type="molecule type" value="Genomic_DNA"/>
</dbReference>
<comment type="catalytic activity">
    <reaction evidence="3">
        <text>UTP + H2O = UMP + diphosphate + H(+)</text>
        <dbReference type="Rhea" id="RHEA:29395"/>
        <dbReference type="ChEBI" id="CHEBI:15377"/>
        <dbReference type="ChEBI" id="CHEBI:15378"/>
        <dbReference type="ChEBI" id="CHEBI:33019"/>
        <dbReference type="ChEBI" id="CHEBI:46398"/>
        <dbReference type="ChEBI" id="CHEBI:57865"/>
        <dbReference type="EC" id="3.6.1.9"/>
    </reaction>
</comment>
<feature type="active site" description="Proton acceptor" evidence="3">
    <location>
        <position position="72"/>
    </location>
</feature>
<evidence type="ECO:0000256" key="1">
    <source>
        <dbReference type="ARBA" id="ARBA00001968"/>
    </source>
</evidence>
<comment type="similarity">
    <text evidence="3">Belongs to the Maf family. YhdE subfamily.</text>
</comment>
<dbReference type="Gene3D" id="3.90.950.10">
    <property type="match status" value="1"/>
</dbReference>
<sequence>MGALKQLVLASTSKRRIEILREIGVDFLVIEPKYREIIIEKEPLRTVLNNAKNKGMSVLDASPSNSLILSADTVVVAEEGEILGKPDSLSTSISMLKKLNGRYHYVLTGICVIDKDSGSLECSHETTKVKFRKVSDEMIIQYASTLEGMDKAGSYAAQGLGALLIESIEGDFYNVIGLPIGLVYALLAKYGYDLFSNGIKSRIAAIKRG</sequence>
<dbReference type="PANTHER" id="PTHR43213">
    <property type="entry name" value="BIFUNCTIONAL DTTP/UTP PYROPHOSPHATASE/METHYLTRANSFERASE PROTEIN-RELATED"/>
    <property type="match status" value="1"/>
</dbReference>
<comment type="function">
    <text evidence="3">Nucleoside triphosphate pyrophosphatase that hydrolyzes dTTP and UTP. May have a dual role in cell division arrest and in preventing the incorporation of modified nucleotides into cellular nucleic acids.</text>
</comment>
<comment type="cofactor">
    <cofactor evidence="1 3">
        <name>a divalent metal cation</name>
        <dbReference type="ChEBI" id="CHEBI:60240"/>
    </cofactor>
</comment>
<dbReference type="GO" id="GO:0009117">
    <property type="term" value="P:nucleotide metabolic process"/>
    <property type="evidence" value="ECO:0007669"/>
    <property type="project" value="UniProtKB-KW"/>
</dbReference>
<comment type="caution">
    <text evidence="4">The sequence shown here is derived from an EMBL/GenBank/DDBJ whole genome shotgun (WGS) entry which is preliminary data.</text>
</comment>
<keyword evidence="2 3" id="KW-0378">Hydrolase</keyword>
<organism evidence="4">
    <name type="scientific">Fervidicoccus fontis</name>
    <dbReference type="NCBI Taxonomy" id="683846"/>
    <lineage>
        <taxon>Archaea</taxon>
        <taxon>Thermoproteota</taxon>
        <taxon>Thermoprotei</taxon>
        <taxon>Fervidicoccales</taxon>
        <taxon>Fervidicoccaceae</taxon>
        <taxon>Fervidicoccus</taxon>
    </lineage>
</organism>
<dbReference type="InterPro" id="IPR029001">
    <property type="entry name" value="ITPase-like_fam"/>
</dbReference>
<dbReference type="PIRSF" id="PIRSF006305">
    <property type="entry name" value="Maf"/>
    <property type="match status" value="1"/>
</dbReference>
<dbReference type="HAMAP" id="MF_00528">
    <property type="entry name" value="Maf"/>
    <property type="match status" value="1"/>
</dbReference>
<feature type="site" description="Important for substrate specificity" evidence="3">
    <location>
        <position position="15"/>
    </location>
</feature>
<dbReference type="Proteomes" id="UP000886076">
    <property type="component" value="Unassembled WGS sequence"/>
</dbReference>
<comment type="caution">
    <text evidence="3">Lacks conserved residue(s) required for the propagation of feature annotation.</text>
</comment>
<dbReference type="InterPro" id="IPR003697">
    <property type="entry name" value="Maf-like"/>
</dbReference>
<dbReference type="CDD" id="cd00555">
    <property type="entry name" value="Maf"/>
    <property type="match status" value="1"/>
</dbReference>
<protein>
    <recommendedName>
        <fullName evidence="3">dTTP/UTP pyrophosphatase</fullName>
        <shortName evidence="3">dTTPase/UTPase</shortName>
        <ecNumber evidence="3">3.6.1.9</ecNumber>
    </recommendedName>
    <alternativeName>
        <fullName evidence="3">Nucleoside triphosphate pyrophosphatase</fullName>
    </alternativeName>
    <alternativeName>
        <fullName evidence="3">Nucleotide pyrophosphatase</fullName>
        <shortName evidence="3">Nucleotide PPase</shortName>
    </alternativeName>
</protein>
<dbReference type="EC" id="3.6.1.9" evidence="3"/>
<dbReference type="AlphaFoldDB" id="A0A7C2ZAC1"/>
<feature type="site" description="Important for substrate specificity" evidence="3">
    <location>
        <position position="158"/>
    </location>
</feature>
<evidence type="ECO:0000256" key="2">
    <source>
        <dbReference type="ARBA" id="ARBA00022801"/>
    </source>
</evidence>
<evidence type="ECO:0000313" key="4">
    <source>
        <dbReference type="EMBL" id="HEW63709.1"/>
    </source>
</evidence>
<comment type="catalytic activity">
    <reaction evidence="3">
        <text>dTTP + H2O = dTMP + diphosphate + H(+)</text>
        <dbReference type="Rhea" id="RHEA:28534"/>
        <dbReference type="ChEBI" id="CHEBI:15377"/>
        <dbReference type="ChEBI" id="CHEBI:15378"/>
        <dbReference type="ChEBI" id="CHEBI:33019"/>
        <dbReference type="ChEBI" id="CHEBI:37568"/>
        <dbReference type="ChEBI" id="CHEBI:63528"/>
        <dbReference type="EC" id="3.6.1.9"/>
    </reaction>
</comment>
<name>A0A7C2ZAC1_9CREN</name>
<keyword evidence="3" id="KW-0546">Nucleotide metabolism</keyword>
<gene>
    <name evidence="4" type="primary">maf</name>
    <name evidence="4" type="ORF">ENO39_01430</name>
</gene>
<dbReference type="NCBIfam" id="TIGR00172">
    <property type="entry name" value="maf"/>
    <property type="match status" value="1"/>
</dbReference>
<evidence type="ECO:0000256" key="3">
    <source>
        <dbReference type="HAMAP-Rule" id="MF_00528"/>
    </source>
</evidence>
<proteinExistence type="inferred from homology"/>
<dbReference type="GO" id="GO:0047429">
    <property type="term" value="F:nucleoside triphosphate diphosphatase activity"/>
    <property type="evidence" value="ECO:0007669"/>
    <property type="project" value="UniProtKB-EC"/>
</dbReference>
<dbReference type="PANTHER" id="PTHR43213:SF5">
    <property type="entry name" value="BIFUNCTIONAL DTTP_UTP PYROPHOSPHATASE_METHYLTRANSFERASE PROTEIN-RELATED"/>
    <property type="match status" value="1"/>
</dbReference>
<dbReference type="Pfam" id="PF02545">
    <property type="entry name" value="Maf"/>
    <property type="match status" value="1"/>
</dbReference>
<dbReference type="SUPFAM" id="SSF52972">
    <property type="entry name" value="ITPase-like"/>
    <property type="match status" value="1"/>
</dbReference>
<reference evidence="4" key="1">
    <citation type="journal article" date="2020" name="mSystems">
        <title>Genome- and Community-Level Interaction Insights into Carbon Utilization and Element Cycling Functions of Hydrothermarchaeota in Hydrothermal Sediment.</title>
        <authorList>
            <person name="Zhou Z."/>
            <person name="Liu Y."/>
            <person name="Xu W."/>
            <person name="Pan J."/>
            <person name="Luo Z.H."/>
            <person name="Li M."/>
        </authorList>
    </citation>
    <scope>NUCLEOTIDE SEQUENCE [LARGE SCALE GENOMIC DNA]</scope>
    <source>
        <strain evidence="4">SpSt-1261</strain>
    </source>
</reference>